<feature type="compositionally biased region" description="Basic and acidic residues" evidence="1">
    <location>
        <begin position="30"/>
        <end position="48"/>
    </location>
</feature>
<feature type="transmembrane region" description="Helical" evidence="2">
    <location>
        <begin position="153"/>
        <end position="173"/>
    </location>
</feature>
<feature type="region of interest" description="Disordered" evidence="1">
    <location>
        <begin position="1"/>
        <end position="136"/>
    </location>
</feature>
<protein>
    <recommendedName>
        <fullName evidence="5">Transmembrane protein</fullName>
    </recommendedName>
</protein>
<reference evidence="4" key="1">
    <citation type="journal article" date="2019" name="Int. J. Syst. Evol. Microbiol.">
        <title>The Global Catalogue of Microorganisms (GCM) 10K type strain sequencing project: providing services to taxonomists for standard genome sequencing and annotation.</title>
        <authorList>
            <consortium name="The Broad Institute Genomics Platform"/>
            <consortium name="The Broad Institute Genome Sequencing Center for Infectious Disease"/>
            <person name="Wu L."/>
            <person name="Ma J."/>
        </authorList>
    </citation>
    <scope>NUCLEOTIDE SEQUENCE [LARGE SCALE GENOMIC DNA]</scope>
    <source>
        <strain evidence="4">JCM 4733</strain>
    </source>
</reference>
<evidence type="ECO:0008006" key="5">
    <source>
        <dbReference type="Google" id="ProtNLM"/>
    </source>
</evidence>
<keyword evidence="2" id="KW-0472">Membrane</keyword>
<keyword evidence="2" id="KW-1133">Transmembrane helix</keyword>
<evidence type="ECO:0000256" key="1">
    <source>
        <dbReference type="SAM" id="MobiDB-lite"/>
    </source>
</evidence>
<dbReference type="Proteomes" id="UP000653644">
    <property type="component" value="Unassembled WGS sequence"/>
</dbReference>
<sequence length="247" mass="26381">MEAGPRDTARSAEHVTTEGDDPGRGGPRPGGDRPRVNGHADSRPRENGVLDAAVPDDGLREDRLTETALSGDRLPGDLLPEDRLSDDRLSDPGLSDDHLSGDRLPEDPLADDGPDDTVGGVTADGPAPEEMYPSGPEVEVELRPQRRLRIWQLAPIVGLAAVGSLMFAFPLAFDFGDSGAVIAMLGLLICSCAAGWGMMAARRVGYTWPGLPPRGSGRRPDWRVVLGYVLLVAVVVVLAVWRVARLR</sequence>
<accession>A0ABQ3CDV9</accession>
<feature type="compositionally biased region" description="Basic and acidic residues" evidence="1">
    <location>
        <begin position="1"/>
        <end position="23"/>
    </location>
</feature>
<comment type="caution">
    <text evidence="3">The sequence shown here is derived from an EMBL/GenBank/DDBJ whole genome shotgun (WGS) entry which is preliminary data.</text>
</comment>
<feature type="compositionally biased region" description="Basic and acidic residues" evidence="1">
    <location>
        <begin position="80"/>
        <end position="106"/>
    </location>
</feature>
<evidence type="ECO:0000256" key="2">
    <source>
        <dbReference type="SAM" id="Phobius"/>
    </source>
</evidence>
<gene>
    <name evidence="3" type="ORF">GCM10010345_00560</name>
</gene>
<feature type="transmembrane region" description="Helical" evidence="2">
    <location>
        <begin position="179"/>
        <end position="201"/>
    </location>
</feature>
<proteinExistence type="predicted"/>
<evidence type="ECO:0000313" key="4">
    <source>
        <dbReference type="Proteomes" id="UP000653644"/>
    </source>
</evidence>
<keyword evidence="2" id="KW-0812">Transmembrane</keyword>
<keyword evidence="4" id="KW-1185">Reference proteome</keyword>
<evidence type="ECO:0000313" key="3">
    <source>
        <dbReference type="EMBL" id="GHA00850.1"/>
    </source>
</evidence>
<feature type="compositionally biased region" description="Low complexity" evidence="1">
    <location>
        <begin position="116"/>
        <end position="126"/>
    </location>
</feature>
<organism evidence="3 4">
    <name type="scientific">Streptomyces canarius</name>
    <dbReference type="NCBI Taxonomy" id="285453"/>
    <lineage>
        <taxon>Bacteria</taxon>
        <taxon>Bacillati</taxon>
        <taxon>Actinomycetota</taxon>
        <taxon>Actinomycetes</taxon>
        <taxon>Kitasatosporales</taxon>
        <taxon>Streptomycetaceae</taxon>
        <taxon>Streptomyces</taxon>
    </lineage>
</organism>
<dbReference type="EMBL" id="BMVN01000001">
    <property type="protein sequence ID" value="GHA00850.1"/>
    <property type="molecule type" value="Genomic_DNA"/>
</dbReference>
<feature type="transmembrane region" description="Helical" evidence="2">
    <location>
        <begin position="222"/>
        <end position="244"/>
    </location>
</feature>
<name>A0ABQ3CDV9_9ACTN</name>